<dbReference type="Gene3D" id="2.40.50.100">
    <property type="match status" value="1"/>
</dbReference>
<dbReference type="PANTHER" id="PTHR30469">
    <property type="entry name" value="MULTIDRUG RESISTANCE PROTEIN MDTA"/>
    <property type="match status" value="1"/>
</dbReference>
<dbReference type="EMBL" id="JAAMRF010000011">
    <property type="protein sequence ID" value="MBA1275486.1"/>
    <property type="molecule type" value="Genomic_DNA"/>
</dbReference>
<evidence type="ECO:0000256" key="3">
    <source>
        <dbReference type="SAM" id="SignalP"/>
    </source>
</evidence>
<keyword evidence="2" id="KW-0175">Coiled coil</keyword>
<organism evidence="5 6">
    <name type="scientific">Stutzerimonas azotifigens</name>
    <dbReference type="NCBI Taxonomy" id="291995"/>
    <lineage>
        <taxon>Bacteria</taxon>
        <taxon>Pseudomonadati</taxon>
        <taxon>Pseudomonadota</taxon>
        <taxon>Gammaproteobacteria</taxon>
        <taxon>Pseudomonadales</taxon>
        <taxon>Pseudomonadaceae</taxon>
        <taxon>Stutzerimonas</taxon>
    </lineage>
</organism>
<dbReference type="RefSeq" id="WP_181072547.1">
    <property type="nucleotide sequence ID" value="NZ_JAAMRF010000011.1"/>
</dbReference>
<protein>
    <submittedName>
        <fullName evidence="5">Efflux RND transporter periplasmic adaptor subunit</fullName>
    </submittedName>
</protein>
<evidence type="ECO:0000256" key="2">
    <source>
        <dbReference type="ARBA" id="ARBA00023054"/>
    </source>
</evidence>
<accession>A0ABR5Z5K2</accession>
<dbReference type="Pfam" id="PF25917">
    <property type="entry name" value="BSH_RND"/>
    <property type="match status" value="1"/>
</dbReference>
<feature type="chain" id="PRO_5046421864" evidence="3">
    <location>
        <begin position="23"/>
        <end position="353"/>
    </location>
</feature>
<dbReference type="NCBIfam" id="TIGR01730">
    <property type="entry name" value="RND_mfp"/>
    <property type="match status" value="1"/>
</dbReference>
<evidence type="ECO:0000313" key="6">
    <source>
        <dbReference type="Proteomes" id="UP000786387"/>
    </source>
</evidence>
<sequence>MRNLRPVTLLMTLTLLVLSGCAEEEPQPPPPRVAFVETLKPAEPEPEALRFAGEVESVTTTELSFQVSGRIERILVDEGARVTRGQPLAQLDRTDYELQLREASARHRQLQADLARRRLLLAEGILAPAAIEPLEAELVAAAVARDAAQRNIGYTTLTAPFDGVVAQRMAEPDMVVGSGTPVLRMQDNQHVEVGVDLSENAALSIPLGPQLQAEGQLVIAEDVTLPLRYKEHSTQPREGSRTYRLILQGEPPADYNLLPGMALRVSLQRPAAPSQQGQGHYRMPVSALQTASDGSHFVWLAVDGQAQRGAVEVLGVEREQVVIRTDLGADAQIVVAGGSKLSEGQPIQAKQRN</sequence>
<comment type="caution">
    <text evidence="5">The sequence shown here is derived from an EMBL/GenBank/DDBJ whole genome shotgun (WGS) entry which is preliminary data.</text>
</comment>
<dbReference type="PROSITE" id="PS51257">
    <property type="entry name" value="PROKAR_LIPOPROTEIN"/>
    <property type="match status" value="1"/>
</dbReference>
<evidence type="ECO:0000256" key="1">
    <source>
        <dbReference type="ARBA" id="ARBA00009477"/>
    </source>
</evidence>
<keyword evidence="6" id="KW-1185">Reference proteome</keyword>
<feature type="signal peptide" evidence="3">
    <location>
        <begin position="1"/>
        <end position="22"/>
    </location>
</feature>
<name>A0ABR5Z5K2_9GAMM</name>
<evidence type="ECO:0000259" key="4">
    <source>
        <dbReference type="Pfam" id="PF25917"/>
    </source>
</evidence>
<dbReference type="Proteomes" id="UP000786387">
    <property type="component" value="Unassembled WGS sequence"/>
</dbReference>
<evidence type="ECO:0000313" key="5">
    <source>
        <dbReference type="EMBL" id="MBA1275486.1"/>
    </source>
</evidence>
<comment type="similarity">
    <text evidence="1">Belongs to the membrane fusion protein (MFP) (TC 8.A.1) family.</text>
</comment>
<gene>
    <name evidence="5" type="ORF">G7026_19240</name>
</gene>
<dbReference type="Gene3D" id="1.10.287.470">
    <property type="entry name" value="Helix hairpin bin"/>
    <property type="match status" value="1"/>
</dbReference>
<dbReference type="Gene3D" id="2.40.420.20">
    <property type="match status" value="1"/>
</dbReference>
<dbReference type="SUPFAM" id="SSF111369">
    <property type="entry name" value="HlyD-like secretion proteins"/>
    <property type="match status" value="1"/>
</dbReference>
<dbReference type="Gene3D" id="2.40.30.170">
    <property type="match status" value="1"/>
</dbReference>
<dbReference type="InterPro" id="IPR006143">
    <property type="entry name" value="RND_pump_MFP"/>
</dbReference>
<dbReference type="InterPro" id="IPR058625">
    <property type="entry name" value="MdtA-like_BSH"/>
</dbReference>
<feature type="domain" description="Multidrug resistance protein MdtA-like barrel-sandwich hybrid" evidence="4">
    <location>
        <begin position="62"/>
        <end position="170"/>
    </location>
</feature>
<proteinExistence type="inferred from homology"/>
<reference evidence="5 6" key="1">
    <citation type="submission" date="2020-02" db="EMBL/GenBank/DDBJ databases">
        <title>Synteny-based analysis reveals conserved mechanism for high triclosan tolerance in Pseudomonas, as well as instances of horizontal transfer.</title>
        <authorList>
            <person name="Mcfarland A.G."/>
            <person name="Bertucci H.K."/>
            <person name="Litmann E."/>
            <person name="Shen J."/>
            <person name="Huttenhower C."/>
            <person name="Hartmann E.M."/>
        </authorList>
    </citation>
    <scope>NUCLEOTIDE SEQUENCE [LARGE SCALE GENOMIC DNA]</scope>
    <source>
        <strain evidence="5 6">115A1</strain>
    </source>
</reference>
<keyword evidence="3" id="KW-0732">Signal</keyword>